<dbReference type="GO" id="GO:0005154">
    <property type="term" value="F:epidermal growth factor receptor binding"/>
    <property type="evidence" value="ECO:0000318"/>
    <property type="project" value="GO_Central"/>
</dbReference>
<proteinExistence type="predicted"/>
<dbReference type="GO" id="GO:0005737">
    <property type="term" value="C:cytoplasm"/>
    <property type="evidence" value="ECO:0000318"/>
    <property type="project" value="GO_Central"/>
</dbReference>
<dbReference type="InterPro" id="IPR036860">
    <property type="entry name" value="SH2_dom_sf"/>
</dbReference>
<dbReference type="OMA" id="FKQPDGA"/>
<dbReference type="InterPro" id="IPR036028">
    <property type="entry name" value="SH3-like_dom_sf"/>
</dbReference>
<dbReference type="EnsemblMetazoa" id="XM_030984636">
    <property type="protein sequence ID" value="XP_030840496"/>
    <property type="gene ID" value="LOC580900"/>
</dbReference>
<evidence type="ECO:0008006" key="9">
    <source>
        <dbReference type="Google" id="ProtNLM"/>
    </source>
</evidence>
<dbReference type="Gene3D" id="2.30.30.40">
    <property type="entry name" value="SH3 Domains"/>
    <property type="match status" value="2"/>
</dbReference>
<dbReference type="AlphaFoldDB" id="A0A7M7NSQ8"/>
<dbReference type="Proteomes" id="UP000007110">
    <property type="component" value="Unassembled WGS sequence"/>
</dbReference>
<dbReference type="PANTHER" id="PTHR46037">
    <property type="entry name" value="PROTEIN ENHANCER OF SEVENLESS 2B"/>
    <property type="match status" value="1"/>
</dbReference>
<evidence type="ECO:0000259" key="5">
    <source>
        <dbReference type="PROSITE" id="PS50001"/>
    </source>
</evidence>
<dbReference type="CDD" id="cd00174">
    <property type="entry name" value="SH3"/>
    <property type="match status" value="1"/>
</dbReference>
<accession>A0A7M7NSQ8</accession>
<dbReference type="KEGG" id="spu:580900"/>
<evidence type="ECO:0000256" key="2">
    <source>
        <dbReference type="ARBA" id="ARBA00022999"/>
    </source>
</evidence>
<dbReference type="CDD" id="cd09941">
    <property type="entry name" value="SH2_Grb2_like"/>
    <property type="match status" value="1"/>
</dbReference>
<dbReference type="SMART" id="SM00326">
    <property type="entry name" value="SH3"/>
    <property type="match status" value="2"/>
</dbReference>
<dbReference type="Pfam" id="PF14604">
    <property type="entry name" value="SH3_9"/>
    <property type="match status" value="1"/>
</dbReference>
<organism evidence="7 8">
    <name type="scientific">Strongylocentrotus purpuratus</name>
    <name type="common">Purple sea urchin</name>
    <dbReference type="NCBI Taxonomy" id="7668"/>
    <lineage>
        <taxon>Eukaryota</taxon>
        <taxon>Metazoa</taxon>
        <taxon>Echinodermata</taxon>
        <taxon>Eleutherozoa</taxon>
        <taxon>Echinozoa</taxon>
        <taxon>Echinoidea</taxon>
        <taxon>Euechinoidea</taxon>
        <taxon>Echinacea</taxon>
        <taxon>Camarodonta</taxon>
        <taxon>Echinidea</taxon>
        <taxon>Strongylocentrotidae</taxon>
        <taxon>Strongylocentrotus</taxon>
    </lineage>
</organism>
<keyword evidence="1 4" id="KW-0728">SH3 domain</keyword>
<evidence type="ECO:0000259" key="6">
    <source>
        <dbReference type="PROSITE" id="PS50002"/>
    </source>
</evidence>
<dbReference type="InterPro" id="IPR000980">
    <property type="entry name" value="SH2"/>
</dbReference>
<dbReference type="GO" id="GO:0008180">
    <property type="term" value="C:COP9 signalosome"/>
    <property type="evidence" value="ECO:0000318"/>
    <property type="project" value="GO_Central"/>
</dbReference>
<keyword evidence="8" id="KW-1185">Reference proteome</keyword>
<reference evidence="8" key="1">
    <citation type="submission" date="2015-02" db="EMBL/GenBank/DDBJ databases">
        <title>Genome sequencing for Strongylocentrotus purpuratus.</title>
        <authorList>
            <person name="Murali S."/>
            <person name="Liu Y."/>
            <person name="Vee V."/>
            <person name="English A."/>
            <person name="Wang M."/>
            <person name="Skinner E."/>
            <person name="Han Y."/>
            <person name="Muzny D.M."/>
            <person name="Worley K.C."/>
            <person name="Gibbs R.A."/>
        </authorList>
    </citation>
    <scope>NUCLEOTIDE SEQUENCE</scope>
</reference>
<evidence type="ECO:0000313" key="7">
    <source>
        <dbReference type="EnsemblMetazoa" id="XP_030840496"/>
    </source>
</evidence>
<dbReference type="Pfam" id="PF00018">
    <property type="entry name" value="SH3_1"/>
    <property type="match status" value="1"/>
</dbReference>
<dbReference type="GO" id="GO:0005886">
    <property type="term" value="C:plasma membrane"/>
    <property type="evidence" value="ECO:0000318"/>
    <property type="project" value="GO_Central"/>
</dbReference>
<evidence type="ECO:0000256" key="1">
    <source>
        <dbReference type="ARBA" id="ARBA00022443"/>
    </source>
</evidence>
<dbReference type="GO" id="GO:0005654">
    <property type="term" value="C:nucleoplasm"/>
    <property type="evidence" value="ECO:0000318"/>
    <property type="project" value="GO_Central"/>
</dbReference>
<dbReference type="InterPro" id="IPR001452">
    <property type="entry name" value="SH3_domain"/>
</dbReference>
<dbReference type="InterPro" id="IPR043539">
    <property type="entry name" value="Grb2-like"/>
</dbReference>
<feature type="domain" description="SH2" evidence="5">
    <location>
        <begin position="62"/>
        <end position="156"/>
    </location>
</feature>
<dbReference type="PRINTS" id="PR00452">
    <property type="entry name" value="SH3DOMAIN"/>
</dbReference>
<dbReference type="PROSITE" id="PS50002">
    <property type="entry name" value="SH3"/>
    <property type="match status" value="2"/>
</dbReference>
<protein>
    <recommendedName>
        <fullName evidence="9">Growth factor receptor-bound protein 2</fullName>
    </recommendedName>
</protein>
<dbReference type="PRINTS" id="PR00401">
    <property type="entry name" value="SH2DOMAIN"/>
</dbReference>
<dbReference type="SMART" id="SM00252">
    <property type="entry name" value="SH2"/>
    <property type="match status" value="1"/>
</dbReference>
<dbReference type="Pfam" id="PF00017">
    <property type="entry name" value="SH2"/>
    <property type="match status" value="1"/>
</dbReference>
<dbReference type="PRINTS" id="PR00499">
    <property type="entry name" value="P67PHOX"/>
</dbReference>
<dbReference type="GO" id="GO:0007165">
    <property type="term" value="P:signal transduction"/>
    <property type="evidence" value="ECO:0000318"/>
    <property type="project" value="GO_Central"/>
</dbReference>
<dbReference type="Gene3D" id="3.30.505.10">
    <property type="entry name" value="SH2 domain"/>
    <property type="match status" value="1"/>
</dbReference>
<dbReference type="GO" id="GO:0001784">
    <property type="term" value="F:phosphotyrosine residue binding"/>
    <property type="evidence" value="ECO:0000318"/>
    <property type="project" value="GO_Central"/>
</dbReference>
<feature type="domain" description="SH3" evidence="6">
    <location>
        <begin position="1"/>
        <end position="59"/>
    </location>
</feature>
<evidence type="ECO:0000256" key="3">
    <source>
        <dbReference type="PROSITE-ProRule" id="PRU00191"/>
    </source>
</evidence>
<reference evidence="7" key="2">
    <citation type="submission" date="2021-01" db="UniProtKB">
        <authorList>
            <consortium name="EnsemblMetazoa"/>
        </authorList>
    </citation>
    <scope>IDENTIFICATION</scope>
</reference>
<dbReference type="FunFam" id="2.30.30.40:FF:000072">
    <property type="entry name" value="Unconventional Myosin IB"/>
    <property type="match status" value="1"/>
</dbReference>
<dbReference type="SUPFAM" id="SSF50044">
    <property type="entry name" value="SH3-domain"/>
    <property type="match status" value="2"/>
</dbReference>
<dbReference type="RefSeq" id="XP_030840496.1">
    <property type="nucleotide sequence ID" value="XM_030984636.1"/>
</dbReference>
<evidence type="ECO:0000256" key="4">
    <source>
        <dbReference type="PROSITE-ProRule" id="PRU00192"/>
    </source>
</evidence>
<name>A0A7M7NSQ8_STRPU</name>
<sequence>MEYVALFDFSPSKEEQDELAFKKGEVLKVIKREDRHWLLAHQGAKQGLVPENYLKIEKSHPWYVGKISRKVAEEYLMSMPSDGAFMIRDSESNPDSGNFSLSVKFRDQVQHFKILTDLAGKYFLWVVKFTSINDLVDYHKDNSVSRTQEIVLNEPCVPIEDANQRPQPAMQQSRERLQQVKALYNFESDDAQELTFKQNDVITLTGRPHADWWEGEIRAPTGTRRGIFPKNYVKELDPHMH</sequence>
<keyword evidence="2 3" id="KW-0727">SH2 domain</keyword>
<dbReference type="GO" id="GO:0043408">
    <property type="term" value="P:regulation of MAPK cascade"/>
    <property type="evidence" value="ECO:0000318"/>
    <property type="project" value="GO_Central"/>
</dbReference>
<dbReference type="InParanoid" id="A0A7M7NSQ8"/>
<evidence type="ECO:0000313" key="8">
    <source>
        <dbReference type="Proteomes" id="UP000007110"/>
    </source>
</evidence>
<feature type="domain" description="SH3" evidence="6">
    <location>
        <begin position="175"/>
        <end position="238"/>
    </location>
</feature>
<dbReference type="SUPFAM" id="SSF55550">
    <property type="entry name" value="SH2 domain"/>
    <property type="match status" value="1"/>
</dbReference>
<dbReference type="OrthoDB" id="10255964at2759"/>
<dbReference type="GeneID" id="580900"/>
<dbReference type="PROSITE" id="PS50001">
    <property type="entry name" value="SH2"/>
    <property type="match status" value="1"/>
</dbReference>